<feature type="compositionally biased region" description="Basic and acidic residues" evidence="6">
    <location>
        <begin position="566"/>
        <end position="575"/>
    </location>
</feature>
<name>A0ABP1B1P2_9BRYO</name>
<feature type="region of interest" description="Disordered" evidence="6">
    <location>
        <begin position="508"/>
        <end position="575"/>
    </location>
</feature>
<evidence type="ECO:0000256" key="1">
    <source>
        <dbReference type="ARBA" id="ARBA00004123"/>
    </source>
</evidence>
<dbReference type="Pfam" id="PF13837">
    <property type="entry name" value="Myb_DNA-bind_4"/>
    <property type="match status" value="2"/>
</dbReference>
<proteinExistence type="predicted"/>
<keyword evidence="3" id="KW-0238">DNA-binding</keyword>
<dbReference type="PANTHER" id="PTHR21654:SF84">
    <property type="entry name" value="SI:DKEY-66I24.7"/>
    <property type="match status" value="1"/>
</dbReference>
<dbReference type="PANTHER" id="PTHR21654">
    <property type="entry name" value="FI21293P1"/>
    <property type="match status" value="1"/>
</dbReference>
<dbReference type="PROSITE" id="PS50090">
    <property type="entry name" value="MYB_LIKE"/>
    <property type="match status" value="2"/>
</dbReference>
<feature type="region of interest" description="Disordered" evidence="6">
    <location>
        <begin position="328"/>
        <end position="408"/>
    </location>
</feature>
<feature type="non-terminal residue" evidence="8">
    <location>
        <position position="677"/>
    </location>
</feature>
<evidence type="ECO:0000256" key="4">
    <source>
        <dbReference type="ARBA" id="ARBA00023163"/>
    </source>
</evidence>
<evidence type="ECO:0000256" key="5">
    <source>
        <dbReference type="ARBA" id="ARBA00023242"/>
    </source>
</evidence>
<accession>A0ABP1B1P2</accession>
<feature type="domain" description="Myb-like" evidence="7">
    <location>
        <begin position="562"/>
        <end position="626"/>
    </location>
</feature>
<feature type="compositionally biased region" description="Polar residues" evidence="6">
    <location>
        <begin position="31"/>
        <end position="41"/>
    </location>
</feature>
<dbReference type="Gene3D" id="1.10.10.60">
    <property type="entry name" value="Homeodomain-like"/>
    <property type="match status" value="2"/>
</dbReference>
<dbReference type="InterPro" id="IPR044822">
    <property type="entry name" value="Myb_DNA-bind_4"/>
</dbReference>
<evidence type="ECO:0000256" key="6">
    <source>
        <dbReference type="SAM" id="MobiDB-lite"/>
    </source>
</evidence>
<dbReference type="EMBL" id="OZ023719">
    <property type="protein sequence ID" value="CAK9868784.1"/>
    <property type="molecule type" value="Genomic_DNA"/>
</dbReference>
<dbReference type="CDD" id="cd12203">
    <property type="entry name" value="GT1"/>
    <property type="match status" value="2"/>
</dbReference>
<reference evidence="8" key="1">
    <citation type="submission" date="2024-03" db="EMBL/GenBank/DDBJ databases">
        <authorList>
            <consortium name="ELIXIR-Norway"/>
            <consortium name="Elixir Norway"/>
        </authorList>
    </citation>
    <scope>NUCLEOTIDE SEQUENCE</scope>
</reference>
<dbReference type="Proteomes" id="UP001497522">
    <property type="component" value="Chromosome 18"/>
</dbReference>
<keyword evidence="4" id="KW-0804">Transcription</keyword>
<evidence type="ECO:0000259" key="7">
    <source>
        <dbReference type="PROSITE" id="PS50090"/>
    </source>
</evidence>
<feature type="compositionally biased region" description="Pro residues" evidence="6">
    <location>
        <begin position="134"/>
        <end position="147"/>
    </location>
</feature>
<feature type="compositionally biased region" description="Basic and acidic residues" evidence="6">
    <location>
        <begin position="42"/>
        <end position="64"/>
    </location>
</feature>
<protein>
    <recommendedName>
        <fullName evidence="7">Myb-like domain-containing protein</fullName>
    </recommendedName>
</protein>
<feature type="compositionally biased region" description="Acidic residues" evidence="6">
    <location>
        <begin position="73"/>
        <end position="84"/>
    </location>
</feature>
<dbReference type="SMART" id="SM00717">
    <property type="entry name" value="SANT"/>
    <property type="match status" value="2"/>
</dbReference>
<feature type="compositionally biased region" description="Low complexity" evidence="6">
    <location>
        <begin position="149"/>
        <end position="209"/>
    </location>
</feature>
<dbReference type="InterPro" id="IPR001005">
    <property type="entry name" value="SANT/Myb"/>
</dbReference>
<feature type="compositionally biased region" description="Basic residues" evidence="6">
    <location>
        <begin position="89"/>
        <end position="102"/>
    </location>
</feature>
<organism evidence="8 9">
    <name type="scientific">Sphagnum jensenii</name>
    <dbReference type="NCBI Taxonomy" id="128206"/>
    <lineage>
        <taxon>Eukaryota</taxon>
        <taxon>Viridiplantae</taxon>
        <taxon>Streptophyta</taxon>
        <taxon>Embryophyta</taxon>
        <taxon>Bryophyta</taxon>
        <taxon>Sphagnophytina</taxon>
        <taxon>Sphagnopsida</taxon>
        <taxon>Sphagnales</taxon>
        <taxon>Sphagnaceae</taxon>
        <taxon>Sphagnum</taxon>
    </lineage>
</organism>
<feature type="compositionally biased region" description="Basic residues" evidence="6">
    <location>
        <begin position="387"/>
        <end position="397"/>
    </location>
</feature>
<evidence type="ECO:0000313" key="8">
    <source>
        <dbReference type="EMBL" id="CAK9868784.1"/>
    </source>
</evidence>
<evidence type="ECO:0000256" key="3">
    <source>
        <dbReference type="ARBA" id="ARBA00023125"/>
    </source>
</evidence>
<evidence type="ECO:0000256" key="2">
    <source>
        <dbReference type="ARBA" id="ARBA00023015"/>
    </source>
</evidence>
<evidence type="ECO:0000313" key="9">
    <source>
        <dbReference type="Proteomes" id="UP001497522"/>
    </source>
</evidence>
<gene>
    <name evidence="8" type="ORF">CSSPJE1EN2_LOCUS11743</name>
</gene>
<comment type="subcellular location">
    <subcellularLocation>
        <location evidence="1">Nucleus</location>
    </subcellularLocation>
</comment>
<keyword evidence="9" id="KW-1185">Reference proteome</keyword>
<feature type="compositionally biased region" description="Basic residues" evidence="6">
    <location>
        <begin position="1"/>
        <end position="14"/>
    </location>
</feature>
<feature type="domain" description="Myb-like" evidence="7">
    <location>
        <begin position="240"/>
        <end position="298"/>
    </location>
</feature>
<feature type="compositionally biased region" description="Polar residues" evidence="6">
    <location>
        <begin position="370"/>
        <end position="381"/>
    </location>
</feature>
<feature type="region of interest" description="Disordered" evidence="6">
    <location>
        <begin position="1"/>
        <end position="243"/>
    </location>
</feature>
<keyword evidence="5" id="KW-0539">Nucleus</keyword>
<keyword evidence="2" id="KW-0805">Transcription regulation</keyword>
<sequence>PGTSCRRRRRRPRSSRFPDLHTTCAAAWGRNKSQISFQTVSSERERRRERERERERAGRDRGREVPSGQLQQQEEEEEEEEEEQQVAPHHQHQQQNQHHHAQLQHQSQQHQHHQLSAHPGSLHSHNLGPAQQSPSPPAPTVSFPPHPGQHSQQHQQQHQTHHQTAQVHQQAPQHHQQPQQQQQNAQQQMVQQLGLGSGPDSPDAPSPASYNNKQFPQPLAVRDVVDDEDIEDDGRGTSGNRWPRQETLALIKIRSEMDANFRDSGLKGPLWEDVSRKLADLGYQRSAKKCKEKFENIHKYYKKTKDGKAGRQDGKSYRFFSELEALYAGQQQQQQQQHISSATAPQAPPHDSVTPSDRRTAGNAATTGTLQQFARTGNTQGENHHDLSKKKRKRLDHHGKLLSSSSSKKLMSVESLVKKLMDKQEAMQRKFLEAMERREQDRMVREEAFKRQEMARVTRDHELRAQEQALTASRDAALVAFLQKVTGQTLQLPQIPPPQDITAVPKPVQATMTTPPPPAATVPSSTGLDQTRNHHHHQSGTVVHEADIHEDQEQADQKDGSGSSLDPKRWPKPEVNDLIRLRSSMETRFQEAGPKGPLWEEISGDMSRLGYNRNAKRCKEKWENINKYFRKTKEINKKRPENAKTCPYFHQLDTLYRQGVLNNGSSADQPQTSKKVH</sequence>
<feature type="compositionally biased region" description="Basic and acidic residues" evidence="6">
    <location>
        <begin position="544"/>
        <end position="559"/>
    </location>
</feature>